<dbReference type="Proteomes" id="UP001165960">
    <property type="component" value="Unassembled WGS sequence"/>
</dbReference>
<reference evidence="1" key="1">
    <citation type="submission" date="2022-04" db="EMBL/GenBank/DDBJ databases">
        <title>Genome of the entomopathogenic fungus Entomophthora muscae.</title>
        <authorList>
            <person name="Elya C."/>
            <person name="Lovett B.R."/>
            <person name="Lee E."/>
            <person name="Macias A.M."/>
            <person name="Hajek A.E."/>
            <person name="De Bivort B.L."/>
            <person name="Kasson M.T."/>
            <person name="De Fine Licht H.H."/>
            <person name="Stajich J.E."/>
        </authorList>
    </citation>
    <scope>NUCLEOTIDE SEQUENCE</scope>
    <source>
        <strain evidence="1">Berkeley</strain>
    </source>
</reference>
<organism evidence="1 2">
    <name type="scientific">Entomophthora muscae</name>
    <dbReference type="NCBI Taxonomy" id="34485"/>
    <lineage>
        <taxon>Eukaryota</taxon>
        <taxon>Fungi</taxon>
        <taxon>Fungi incertae sedis</taxon>
        <taxon>Zoopagomycota</taxon>
        <taxon>Entomophthoromycotina</taxon>
        <taxon>Entomophthoromycetes</taxon>
        <taxon>Entomophthorales</taxon>
        <taxon>Entomophthoraceae</taxon>
        <taxon>Entomophthora</taxon>
    </lineage>
</organism>
<comment type="caution">
    <text evidence="1">The sequence shown here is derived from an EMBL/GenBank/DDBJ whole genome shotgun (WGS) entry which is preliminary data.</text>
</comment>
<evidence type="ECO:0000313" key="2">
    <source>
        <dbReference type="Proteomes" id="UP001165960"/>
    </source>
</evidence>
<gene>
    <name evidence="1" type="ORF">DSO57_1026791</name>
</gene>
<proteinExistence type="predicted"/>
<accession>A0ACC2U1E4</accession>
<sequence length="299" mass="33550">MFSSTSVSVSLMFLLANSVLLVPSILIVISVLGRPSMRTGANLIVCQIAILDILYALWAIVWHSVKLADPSVVTPSMCSLDGIISCLCMLAWLYSATLCAYYRYHAVMYGEEILKARLQVLVGLQWVVPVFLTILIASTEGFSQMPSGGYCLLSYHNDSNTYFLFGMLILFVLVPTYLSVYFYIVITRQCIRIANLAQIRNTQQAEYYQSFDKTQKMPTSLYSCHSIAFRAVMHSSTFVLTFLPLGFTMVYELIYKESRSARLDAIVIGSVLVHKVLSPIVTLLINTSILNRVKDLIRL</sequence>
<keyword evidence="2" id="KW-1185">Reference proteome</keyword>
<name>A0ACC2U1E4_9FUNG</name>
<evidence type="ECO:0000313" key="1">
    <source>
        <dbReference type="EMBL" id="KAJ9080267.1"/>
    </source>
</evidence>
<protein>
    <submittedName>
        <fullName evidence="1">Uncharacterized protein</fullName>
    </submittedName>
</protein>
<dbReference type="EMBL" id="QTSX02001579">
    <property type="protein sequence ID" value="KAJ9080267.1"/>
    <property type="molecule type" value="Genomic_DNA"/>
</dbReference>